<organism evidence="2 3">
    <name type="scientific">Alkalibacterium putridalgicola</name>
    <dbReference type="NCBI Taxonomy" id="426703"/>
    <lineage>
        <taxon>Bacteria</taxon>
        <taxon>Bacillati</taxon>
        <taxon>Bacillota</taxon>
        <taxon>Bacilli</taxon>
        <taxon>Lactobacillales</taxon>
        <taxon>Carnobacteriaceae</taxon>
        <taxon>Alkalibacterium</taxon>
    </lineage>
</organism>
<evidence type="ECO:0000313" key="2">
    <source>
        <dbReference type="EMBL" id="SEL60459.1"/>
    </source>
</evidence>
<dbReference type="OrthoDB" id="2157742at2"/>
<dbReference type="EMBL" id="FOBL01000005">
    <property type="protein sequence ID" value="SEL60459.1"/>
    <property type="molecule type" value="Genomic_DNA"/>
</dbReference>
<keyword evidence="4" id="KW-1185">Reference proteome</keyword>
<accession>A0A1H7RK63</accession>
<proteinExistence type="predicted"/>
<dbReference type="Proteomes" id="UP000198548">
    <property type="component" value="Unassembled WGS sequence"/>
</dbReference>
<evidence type="ECO:0000313" key="1">
    <source>
        <dbReference type="EMBL" id="GEK88877.1"/>
    </source>
</evidence>
<dbReference type="AlphaFoldDB" id="A0A1H7RK63"/>
<evidence type="ECO:0000313" key="3">
    <source>
        <dbReference type="Proteomes" id="UP000198548"/>
    </source>
</evidence>
<dbReference type="EMBL" id="BJUX01000008">
    <property type="protein sequence ID" value="GEK88877.1"/>
    <property type="molecule type" value="Genomic_DNA"/>
</dbReference>
<protein>
    <submittedName>
        <fullName evidence="2">Uncharacterized protein</fullName>
    </submittedName>
</protein>
<reference evidence="2 3" key="1">
    <citation type="submission" date="2016-10" db="EMBL/GenBank/DDBJ databases">
        <authorList>
            <person name="de Groot N.N."/>
        </authorList>
    </citation>
    <scope>NUCLEOTIDE SEQUENCE [LARGE SCALE GENOMIC DNA]</scope>
    <source>
        <strain evidence="2 3">DSM 19182</strain>
    </source>
</reference>
<dbReference type="RefSeq" id="WP_091486951.1">
    <property type="nucleotide sequence ID" value="NZ_BJUX01000008.1"/>
</dbReference>
<sequence length="696" mass="77799">MTETNEYRNKINSISENIKREPEMRKMRDDISEGIKTTGNRQADVETQFQQMLDDTTGKDVISAPEITAARNGKPNLKARLDDEHQQVTAQLAQTIATKVDKNGAGQITWGMAAQDLREQITGGNTAVVGVDSVIEDNVVDGAITPQKITPNKTVTVTEFMDFEIGGMNSDNGTNQNKDNRMRTIMPTLLNKGDRIYFNSNGLYDSIILIYSSEDISDFVYSPKDKSFKGGVYTAKENEYVRILIHYLDDRTLNSVDDLDVNQAIYVIKSLQLETENVTGVNLSPSQVRTRDLISPTDVFKDFVIGGLSTDAGTSNTRNNRLRNDTPLLFRKGTSFSTEGDSNVSFILALYDNADLSSFVSSPSVIEFGGFHKEAITLQDDYFVRIMLRYDDDRLLSTPTDIDVDSSLEILEHLFVDGNSIRNKSVTAKHLSDNVRQIISPDEVIYPKFKEIDKPFRTSQDACMVDNEIWYFLGADTEGETAEIRIMDKNTYADLGIKHHDLGHANSVSYSNGNLVTYDPGTQSFYLYEGAKDKSTLLKADPECQELFLTGLDIDGLEGSMCFGENDEIVYYIGYDGQNTDAKMTVYKIKLEKVDGSYTGNTTLLNTFAGDLSGREYARPQGTDYDSFLYVSAGFSHMHTYKISLDYQSETYRVAKDFVINKDVQIESQSTVIDGASAFVSGFTNSGPDYVFKFRI</sequence>
<name>A0A1H7RK63_9LACT</name>
<gene>
    <name evidence="1" type="ORF">APU01nite_09160</name>
    <name evidence="2" type="ORF">SAMN04488100_10518</name>
</gene>
<evidence type="ECO:0000313" key="4">
    <source>
        <dbReference type="Proteomes" id="UP000321425"/>
    </source>
</evidence>
<reference evidence="1 4" key="2">
    <citation type="submission" date="2019-07" db="EMBL/GenBank/DDBJ databases">
        <title>Whole genome shotgun sequence of Alkalibacterium putridalgicola NBRC 103243.</title>
        <authorList>
            <person name="Hosoyama A."/>
            <person name="Uohara A."/>
            <person name="Ohji S."/>
            <person name="Ichikawa N."/>
        </authorList>
    </citation>
    <scope>NUCLEOTIDE SEQUENCE [LARGE SCALE GENOMIC DNA]</scope>
    <source>
        <strain evidence="1 4">NBRC 103243</strain>
    </source>
</reference>
<dbReference type="STRING" id="426703.SAMN04488100_10518"/>
<dbReference type="Proteomes" id="UP000321425">
    <property type="component" value="Unassembled WGS sequence"/>
</dbReference>